<feature type="transmembrane region" description="Helical" evidence="8">
    <location>
        <begin position="512"/>
        <end position="537"/>
    </location>
</feature>
<dbReference type="InterPro" id="IPR001750">
    <property type="entry name" value="ND/Mrp_TM"/>
</dbReference>
<dbReference type="GO" id="GO:0016491">
    <property type="term" value="F:oxidoreductase activity"/>
    <property type="evidence" value="ECO:0007669"/>
    <property type="project" value="UniProtKB-KW"/>
</dbReference>
<keyword evidence="11" id="KW-1185">Reference proteome</keyword>
<feature type="transmembrane region" description="Helical" evidence="8">
    <location>
        <begin position="418"/>
        <end position="448"/>
    </location>
</feature>
<proteinExistence type="predicted"/>
<keyword evidence="5" id="KW-0560">Oxidoreductase</keyword>
<accession>A0A7U3YPT8</accession>
<evidence type="ECO:0000313" key="11">
    <source>
        <dbReference type="Proteomes" id="UP000006365"/>
    </source>
</evidence>
<feature type="transmembrane region" description="Helical" evidence="8">
    <location>
        <begin position="267"/>
        <end position="289"/>
    </location>
</feature>
<dbReference type="PANTHER" id="PTHR42682">
    <property type="entry name" value="HYDROGENASE-4 COMPONENT F"/>
    <property type="match status" value="1"/>
</dbReference>
<dbReference type="InterPro" id="IPR052175">
    <property type="entry name" value="ComplexI-like_HydComp"/>
</dbReference>
<feature type="transmembrane region" description="Helical" evidence="8">
    <location>
        <begin position="163"/>
        <end position="184"/>
    </location>
</feature>
<dbReference type="Pfam" id="PF00361">
    <property type="entry name" value="Proton_antipo_M"/>
    <property type="match status" value="1"/>
</dbReference>
<gene>
    <name evidence="10" type="ordered locus">Despr_3202</name>
</gene>
<comment type="subcellular location">
    <subcellularLocation>
        <location evidence="1">Cell membrane</location>
        <topology evidence="1">Multi-pass membrane protein</topology>
    </subcellularLocation>
    <subcellularLocation>
        <location evidence="7">Membrane</location>
        <topology evidence="7">Multi-pass membrane protein</topology>
    </subcellularLocation>
</comment>
<feature type="domain" description="NADH:quinone oxidoreductase/Mrp antiporter transmembrane" evidence="9">
    <location>
        <begin position="128"/>
        <end position="410"/>
    </location>
</feature>
<dbReference type="AlphaFoldDB" id="A0A7U3YPT8"/>
<feature type="transmembrane region" description="Helical" evidence="8">
    <location>
        <begin position="204"/>
        <end position="227"/>
    </location>
</feature>
<evidence type="ECO:0000256" key="5">
    <source>
        <dbReference type="ARBA" id="ARBA00023002"/>
    </source>
</evidence>
<dbReference type="InterPro" id="IPR003918">
    <property type="entry name" value="NADH_UbQ_OxRdtase"/>
</dbReference>
<dbReference type="RefSeq" id="WP_015725854.1">
    <property type="nucleotide sequence ID" value="NC_014972.1"/>
</dbReference>
<feature type="transmembrane region" description="Helical" evidence="8">
    <location>
        <begin position="469"/>
        <end position="492"/>
    </location>
</feature>
<keyword evidence="3 7" id="KW-0812">Transmembrane</keyword>
<evidence type="ECO:0000259" key="9">
    <source>
        <dbReference type="Pfam" id="PF00361"/>
    </source>
</evidence>
<keyword evidence="2" id="KW-1003">Cell membrane</keyword>
<keyword evidence="4 8" id="KW-1133">Transmembrane helix</keyword>
<evidence type="ECO:0000256" key="7">
    <source>
        <dbReference type="RuleBase" id="RU000320"/>
    </source>
</evidence>
<name>A0A7U3YPT8_DESPD</name>
<dbReference type="Proteomes" id="UP000006365">
    <property type="component" value="Chromosome"/>
</dbReference>
<feature type="transmembrane region" description="Helical" evidence="8">
    <location>
        <begin position="381"/>
        <end position="406"/>
    </location>
</feature>
<evidence type="ECO:0000256" key="2">
    <source>
        <dbReference type="ARBA" id="ARBA00022475"/>
    </source>
</evidence>
<organism evidence="10 11">
    <name type="scientific">Desulfobulbus propionicus (strain ATCC 33891 / DSM 2032 / VKM B-1956 / 1pr3)</name>
    <dbReference type="NCBI Taxonomy" id="577650"/>
    <lineage>
        <taxon>Bacteria</taxon>
        <taxon>Pseudomonadati</taxon>
        <taxon>Thermodesulfobacteriota</taxon>
        <taxon>Desulfobulbia</taxon>
        <taxon>Desulfobulbales</taxon>
        <taxon>Desulfobulbaceae</taxon>
        <taxon>Desulfobulbus</taxon>
    </lineage>
</organism>
<feature type="transmembrane region" description="Helical" evidence="8">
    <location>
        <begin position="76"/>
        <end position="96"/>
    </location>
</feature>
<evidence type="ECO:0000256" key="6">
    <source>
        <dbReference type="ARBA" id="ARBA00023136"/>
    </source>
</evidence>
<feature type="transmembrane region" description="Helical" evidence="8">
    <location>
        <begin position="301"/>
        <end position="322"/>
    </location>
</feature>
<evidence type="ECO:0000256" key="8">
    <source>
        <dbReference type="SAM" id="Phobius"/>
    </source>
</evidence>
<evidence type="ECO:0000256" key="1">
    <source>
        <dbReference type="ARBA" id="ARBA00004651"/>
    </source>
</evidence>
<keyword evidence="6 8" id="KW-0472">Membrane</keyword>
<feature type="transmembrane region" description="Helical" evidence="8">
    <location>
        <begin position="633"/>
        <end position="650"/>
    </location>
</feature>
<feature type="transmembrane region" description="Helical" evidence="8">
    <location>
        <begin position="239"/>
        <end position="261"/>
    </location>
</feature>
<dbReference type="EMBL" id="CP002364">
    <property type="protein sequence ID" value="ADW19330.1"/>
    <property type="molecule type" value="Genomic_DNA"/>
</dbReference>
<protein>
    <submittedName>
        <fullName evidence="10">NADH/Ubiquinone/plastoquinone (Complex I)</fullName>
    </submittedName>
</protein>
<dbReference type="GO" id="GO:0008137">
    <property type="term" value="F:NADH dehydrogenase (ubiquinone) activity"/>
    <property type="evidence" value="ECO:0007669"/>
    <property type="project" value="InterPro"/>
</dbReference>
<feature type="transmembrane region" description="Helical" evidence="8">
    <location>
        <begin position="108"/>
        <end position="128"/>
    </location>
</feature>
<evidence type="ECO:0000256" key="3">
    <source>
        <dbReference type="ARBA" id="ARBA00022692"/>
    </source>
</evidence>
<dbReference type="PANTHER" id="PTHR42682:SF3">
    <property type="entry name" value="FORMATE HYDROGENLYASE SUBUNIT 3-RELATED"/>
    <property type="match status" value="1"/>
</dbReference>
<sequence length="651" mass="70341">MDILLLTLPVLLASGLAPLLTARWFRCCKALHTTLLSAGCLGGLYSLFTFWQHPATATFSCSWLHTFTLSFALDSLGAVFLLPVFLLVPVISLYGYHYLDQATHFRRTALSHFFFSLLTIAMILVTLADNMVTFALAWELMSLSSFALVMHDWEKEQTQSAGYLYLLFTQTGALCIFAAFGLVFQATGSLAFAQMSSIPPGIKLAVFCLTLAGFGSKAGLFPLHVWLPHAHPAAPSHVSALMSGVMIKMGIYGLVRFYFLLDSPTPIFARTILVLGMISGLLGVVYALGKHDLKRLLAYHSIENIGIILIGCGLGMLGLASGNRIMAAFGFAGGILHVLNHALFKSLLFLGAGSILQATGLRHLDQLGGLMRTMPVTGRTFLTGAVAISGLPPLNGFISEFLIYYAAFQGLVLGGTDFLFSMAAIISLALIGGLAAGCFTKVVGIVLLGEPRHTHGREQGDAALSMRAAMVFLALVCVLIGLWPEPFVRFAFAGLASLKPFTAIPGEVSGTIAHHLAVAGRLFLGLLIVLMGCRWLLYRNKPVSQSGTWGCGFTQATSRIQYTGTSYARSLVEFHRPLVRVRTTYPGLGKIFPGSVAYVSKVEDVAELGLHCLLIRPLLKGVEKLRWIQHGHIQLYIGYIVLTIAVLLLVV</sequence>
<dbReference type="GO" id="GO:0042773">
    <property type="term" value="P:ATP synthesis coupled electron transport"/>
    <property type="evidence" value="ECO:0007669"/>
    <property type="project" value="InterPro"/>
</dbReference>
<dbReference type="GO" id="GO:0005886">
    <property type="term" value="C:plasma membrane"/>
    <property type="evidence" value="ECO:0007669"/>
    <property type="project" value="UniProtKB-SubCell"/>
</dbReference>
<evidence type="ECO:0000256" key="4">
    <source>
        <dbReference type="ARBA" id="ARBA00022989"/>
    </source>
</evidence>
<dbReference type="KEGG" id="dpr:Despr_3202"/>
<dbReference type="PRINTS" id="PR01437">
    <property type="entry name" value="NUOXDRDTASE4"/>
</dbReference>
<evidence type="ECO:0000313" key="10">
    <source>
        <dbReference type="EMBL" id="ADW19330.1"/>
    </source>
</evidence>
<reference evidence="10 11" key="1">
    <citation type="journal article" date="2011" name="Stand. Genomic Sci.">
        <title>Complete genome sequence of Desulfobulbus propionicus type strain (1pr3).</title>
        <authorList>
            <person name="Pagani I."/>
            <person name="Lapidus A."/>
            <person name="Nolan M."/>
            <person name="Lucas S."/>
            <person name="Hammon N."/>
            <person name="Deshpande S."/>
            <person name="Cheng J.F."/>
            <person name="Chertkov O."/>
            <person name="Davenport K."/>
            <person name="Tapia R."/>
            <person name="Han C."/>
            <person name="Goodwin L."/>
            <person name="Pitluck S."/>
            <person name="Liolios K."/>
            <person name="Mavromatis K."/>
            <person name="Ivanova N."/>
            <person name="Mikhailova N."/>
            <person name="Pati A."/>
            <person name="Chen A."/>
            <person name="Palaniappan K."/>
            <person name="Land M."/>
            <person name="Hauser L."/>
            <person name="Chang Y.J."/>
            <person name="Jeffries C.D."/>
            <person name="Detter J.C."/>
            <person name="Brambilla E."/>
            <person name="Kannan K.P."/>
            <person name="Djao O.D."/>
            <person name="Rohde M."/>
            <person name="Pukall R."/>
            <person name="Spring S."/>
            <person name="Goker M."/>
            <person name="Sikorski J."/>
            <person name="Woyke T."/>
            <person name="Bristow J."/>
            <person name="Eisen J.A."/>
            <person name="Markowitz V."/>
            <person name="Hugenholtz P."/>
            <person name="Kyrpides N.C."/>
            <person name="Klenk H.P."/>
        </authorList>
    </citation>
    <scope>NUCLEOTIDE SEQUENCE [LARGE SCALE GENOMIC DNA]</scope>
    <source>
        <strain evidence="11">ATCC 33891 / DSM 2032 / 1pr3</strain>
    </source>
</reference>